<dbReference type="Gramene" id="PRQ56867">
    <property type="protein sequence ID" value="PRQ56867"/>
    <property type="gene ID" value="RchiOBHm_Chr1g0342011"/>
</dbReference>
<feature type="region of interest" description="Disordered" evidence="1">
    <location>
        <begin position="1"/>
        <end position="88"/>
    </location>
</feature>
<dbReference type="OMA" id="HQEDEGA"/>
<protein>
    <recommendedName>
        <fullName evidence="2">GCK domain-containing protein</fullName>
    </recommendedName>
</protein>
<comment type="caution">
    <text evidence="3">The sequence shown here is derived from an EMBL/GenBank/DDBJ whole genome shotgun (WGS) entry which is preliminary data.</text>
</comment>
<dbReference type="PANTHER" id="PTHR34357">
    <property type="entry name" value="F7A19.14 PROTEIN-RELATED"/>
    <property type="match status" value="1"/>
</dbReference>
<dbReference type="Gene3D" id="1.10.287.2900">
    <property type="match status" value="1"/>
</dbReference>
<accession>A0A2P6SDW7</accession>
<organism evidence="3 4">
    <name type="scientific">Rosa chinensis</name>
    <name type="common">China rose</name>
    <dbReference type="NCBI Taxonomy" id="74649"/>
    <lineage>
        <taxon>Eukaryota</taxon>
        <taxon>Viridiplantae</taxon>
        <taxon>Streptophyta</taxon>
        <taxon>Embryophyta</taxon>
        <taxon>Tracheophyta</taxon>
        <taxon>Spermatophyta</taxon>
        <taxon>Magnoliopsida</taxon>
        <taxon>eudicotyledons</taxon>
        <taxon>Gunneridae</taxon>
        <taxon>Pentapetalae</taxon>
        <taxon>rosids</taxon>
        <taxon>fabids</taxon>
        <taxon>Rosales</taxon>
        <taxon>Rosaceae</taxon>
        <taxon>Rosoideae</taxon>
        <taxon>Rosoideae incertae sedis</taxon>
        <taxon>Rosa</taxon>
    </lineage>
</organism>
<proteinExistence type="predicted"/>
<keyword evidence="4" id="KW-1185">Reference proteome</keyword>
<dbReference type="Pfam" id="PF07802">
    <property type="entry name" value="GCK"/>
    <property type="match status" value="1"/>
</dbReference>
<dbReference type="InterPro" id="IPR012891">
    <property type="entry name" value="GCK_dom"/>
</dbReference>
<name>A0A2P6SDW7_ROSCH</name>
<evidence type="ECO:0000256" key="1">
    <source>
        <dbReference type="SAM" id="MobiDB-lite"/>
    </source>
</evidence>
<feature type="compositionally biased region" description="Low complexity" evidence="1">
    <location>
        <begin position="25"/>
        <end position="45"/>
    </location>
</feature>
<evidence type="ECO:0000313" key="3">
    <source>
        <dbReference type="EMBL" id="PRQ56867.1"/>
    </source>
</evidence>
<gene>
    <name evidence="3" type="ORF">RchiOBHm_Chr1g0342011</name>
</gene>
<feature type="domain" description="GCK" evidence="2">
    <location>
        <begin position="87"/>
        <end position="161"/>
    </location>
</feature>
<sequence>MGASNSIDRPAPDSSEASPPPKTDSIPSSVSVSMSDSASKPQSEDQPPPQPQSDTKPSEEEAAAAKPKGDDAVQSEEEEEEDEEEKGECGFCLYMKGGGCKESFVAWENCIEEAEKTNEDIAQKCFDLTSALRTCMLEHSDYYEPILRAEKAAEEEAIKELDKEKKEEKEKEKEKEVVIELENEKAPASKVEESSGGKQ</sequence>
<reference evidence="3 4" key="1">
    <citation type="journal article" date="2018" name="Nat. Genet.">
        <title>The Rosa genome provides new insights in the design of modern roses.</title>
        <authorList>
            <person name="Bendahmane M."/>
        </authorList>
    </citation>
    <scope>NUCLEOTIDE SEQUENCE [LARGE SCALE GENOMIC DNA]</scope>
    <source>
        <strain evidence="4">cv. Old Blush</strain>
    </source>
</reference>
<dbReference type="OrthoDB" id="2148418at2759"/>
<evidence type="ECO:0000313" key="4">
    <source>
        <dbReference type="Proteomes" id="UP000238479"/>
    </source>
</evidence>
<feature type="compositionally biased region" description="Acidic residues" evidence="1">
    <location>
        <begin position="73"/>
        <end position="86"/>
    </location>
</feature>
<evidence type="ECO:0000259" key="2">
    <source>
        <dbReference type="SMART" id="SM01227"/>
    </source>
</evidence>
<dbReference type="PANTHER" id="PTHR34357:SF2">
    <property type="entry name" value="F26F24.3-RELATED"/>
    <property type="match status" value="1"/>
</dbReference>
<dbReference type="EMBL" id="PDCK01000039">
    <property type="protein sequence ID" value="PRQ56867.1"/>
    <property type="molecule type" value="Genomic_DNA"/>
</dbReference>
<dbReference type="SMART" id="SM01227">
    <property type="entry name" value="GCK"/>
    <property type="match status" value="1"/>
</dbReference>
<feature type="region of interest" description="Disordered" evidence="1">
    <location>
        <begin position="162"/>
        <end position="199"/>
    </location>
</feature>
<dbReference type="AlphaFoldDB" id="A0A2P6SDW7"/>
<dbReference type="Proteomes" id="UP000238479">
    <property type="component" value="Chromosome 1"/>
</dbReference>